<dbReference type="GO" id="GO:0030466">
    <property type="term" value="P:silent mating-type cassette heterochromatin formation"/>
    <property type="evidence" value="ECO:0007669"/>
    <property type="project" value="TreeGrafter"/>
</dbReference>
<dbReference type="Pfam" id="PF16761">
    <property type="entry name" value="Clr2_transil"/>
    <property type="match status" value="1"/>
</dbReference>
<protein>
    <submittedName>
        <fullName evidence="3">7352_t:CDS:1</fullName>
    </submittedName>
</protein>
<feature type="region of interest" description="Disordered" evidence="1">
    <location>
        <begin position="732"/>
        <end position="753"/>
    </location>
</feature>
<dbReference type="InterPro" id="IPR031915">
    <property type="entry name" value="Clr2_N"/>
</dbReference>
<dbReference type="PANTHER" id="PTHR38046">
    <property type="entry name" value="CRYPTIC LOCI REGULATOR 2"/>
    <property type="match status" value="1"/>
</dbReference>
<accession>A0A9N8YTM1</accession>
<organism evidence="3 4">
    <name type="scientific">Funneliformis mosseae</name>
    <name type="common">Endomycorrhizal fungus</name>
    <name type="synonym">Glomus mosseae</name>
    <dbReference type="NCBI Taxonomy" id="27381"/>
    <lineage>
        <taxon>Eukaryota</taxon>
        <taxon>Fungi</taxon>
        <taxon>Fungi incertae sedis</taxon>
        <taxon>Mucoromycota</taxon>
        <taxon>Glomeromycotina</taxon>
        <taxon>Glomeromycetes</taxon>
        <taxon>Glomerales</taxon>
        <taxon>Glomeraceae</taxon>
        <taxon>Funneliformis</taxon>
    </lineage>
</organism>
<dbReference type="InterPro" id="IPR038986">
    <property type="entry name" value="Clr2"/>
</dbReference>
<evidence type="ECO:0000313" key="3">
    <source>
        <dbReference type="EMBL" id="CAG8447121.1"/>
    </source>
</evidence>
<keyword evidence="4" id="KW-1185">Reference proteome</keyword>
<dbReference type="Proteomes" id="UP000789375">
    <property type="component" value="Unassembled WGS sequence"/>
</dbReference>
<evidence type="ECO:0000256" key="1">
    <source>
        <dbReference type="SAM" id="MobiDB-lite"/>
    </source>
</evidence>
<name>A0A9N8YTM1_FUNMO</name>
<sequence>MVKKLREGCKTQRTPIQVTTTDGDPSTWPETNLRIRSGYYAFFYYEVVEDSPIYRQWMETLGDAISEIKVKDDESFILQGFPSGYKLFFHAKYPASSKIKRLSLPMTAVHHTAEKNGLIERTDIYLFGLPSGRRFRSKNEFIPHLKWLHSGKSGICECKYCNKTTRKQKQPTKKLCLKPTIKHISKFSSKKLKEVKNKEKNKEKDKILRADLDRATLSLLFGPVYRPKEIVWIVGPNQTLMSNNSDESPNERNTEEYYNWPGYVMSIYEPGERSSDFTLVRETIYEIQLLAMDRIRYYPESSLIPWIARKVNPAMTSPGADPLIDVLFSESIKIAVACQRSYLMQKEYKFKVSNDVIASTEDKAQKKRLRNAKKCPHYDEMIFGNEVIRSNDLIRLTVENDDDEELNSASSSSSSNKFQEMELFRICTMYRLANDRIQFTGDLYFRKDENENIKDLGMSEDDERWQGTLSIGKYKYVPRNFPQEEYTVDIEDLAGRFYIDWEDFVGVMNPTEEKHSKFLEGYPNEINDRMQIQGETTPTLHFENHEATPTLHFENHETTPILQFEATPVLQFENHEAIPMLQFENHDSFDETDSQMSDVKCLNEDSFFDFSAMDDDSDTEEVELDLKMMHRNSLLRRIDLDINAIADETDMNNVELDITTMHQNSLPGDDGDDVELDHTMLHQDSLASSFGAVSLDLNENDMDNGTEIDNVDLTMMHHNSLRAFQIYEHEHEAKLPESHPKQSKDSNDEQKNGYPISSYGKILKNVICIIEDGQMIVPWSILI</sequence>
<feature type="compositionally biased region" description="Basic and acidic residues" evidence="1">
    <location>
        <begin position="732"/>
        <end position="751"/>
    </location>
</feature>
<proteinExistence type="predicted"/>
<feature type="domain" description="Cryptic loci regulator 2 N-terminal" evidence="2">
    <location>
        <begin position="76"/>
        <end position="161"/>
    </location>
</feature>
<dbReference type="AlphaFoldDB" id="A0A9N8YTM1"/>
<dbReference type="GO" id="GO:0031934">
    <property type="term" value="C:mating-type region heterochromatin"/>
    <property type="evidence" value="ECO:0007669"/>
    <property type="project" value="TreeGrafter"/>
</dbReference>
<evidence type="ECO:0000259" key="2">
    <source>
        <dbReference type="Pfam" id="PF16761"/>
    </source>
</evidence>
<gene>
    <name evidence="3" type="ORF">FMOSSE_LOCUS1253</name>
</gene>
<dbReference type="GO" id="GO:0033553">
    <property type="term" value="C:rDNA heterochromatin"/>
    <property type="evidence" value="ECO:0007669"/>
    <property type="project" value="TreeGrafter"/>
</dbReference>
<dbReference type="EMBL" id="CAJVPP010000143">
    <property type="protein sequence ID" value="CAG8447121.1"/>
    <property type="molecule type" value="Genomic_DNA"/>
</dbReference>
<reference evidence="3" key="1">
    <citation type="submission" date="2021-06" db="EMBL/GenBank/DDBJ databases">
        <authorList>
            <person name="Kallberg Y."/>
            <person name="Tangrot J."/>
            <person name="Rosling A."/>
        </authorList>
    </citation>
    <scope>NUCLEOTIDE SEQUENCE</scope>
    <source>
        <strain evidence="3">87-6 pot B 2015</strain>
    </source>
</reference>
<dbReference type="GO" id="GO:0070824">
    <property type="term" value="C:SHREC complex"/>
    <property type="evidence" value="ECO:0007669"/>
    <property type="project" value="InterPro"/>
</dbReference>
<comment type="caution">
    <text evidence="3">The sequence shown here is derived from an EMBL/GenBank/DDBJ whole genome shotgun (WGS) entry which is preliminary data.</text>
</comment>
<dbReference type="PANTHER" id="PTHR38046:SF1">
    <property type="entry name" value="CRYPTIC LOCI REGULATOR 2"/>
    <property type="match status" value="1"/>
</dbReference>
<evidence type="ECO:0000313" key="4">
    <source>
        <dbReference type="Proteomes" id="UP000789375"/>
    </source>
</evidence>